<dbReference type="AlphaFoldDB" id="A0ABD4ZDB4"/>
<gene>
    <name evidence="1" type="ORF">QP177_03685</name>
    <name evidence="2" type="ORF">QP355_03910</name>
</gene>
<dbReference type="Proteomes" id="UP001238969">
    <property type="component" value="Unassembled WGS sequence"/>
</dbReference>
<dbReference type="EMBL" id="JASOLZ010000004">
    <property type="protein sequence ID" value="MDK6861785.1"/>
    <property type="molecule type" value="Genomic_DNA"/>
</dbReference>
<evidence type="ECO:0000313" key="1">
    <source>
        <dbReference type="EMBL" id="MDK6695666.1"/>
    </source>
</evidence>
<sequence length="81" mass="8880">MSDTTSHAATRDNPVFLPICALDIGHDEKICPKTIMRLLIRTSAGSCFLVTVIEGDRKQDKALSSVVPNMTLLKYRAVAAY</sequence>
<dbReference type="Proteomes" id="UP001240561">
    <property type="component" value="Unassembled WGS sequence"/>
</dbReference>
<comment type="caution">
    <text evidence="1">The sequence shown here is derived from an EMBL/GenBank/DDBJ whole genome shotgun (WGS) entry which is preliminary data.</text>
</comment>
<accession>A0ABD4ZDB4</accession>
<protein>
    <submittedName>
        <fullName evidence="1">Uncharacterized protein</fullName>
    </submittedName>
</protein>
<name>A0ABD4ZDB4_GARVA</name>
<proteinExistence type="predicted"/>
<dbReference type="RefSeq" id="WP_226913180.1">
    <property type="nucleotide sequence ID" value="NZ_CP033836.1"/>
</dbReference>
<evidence type="ECO:0000313" key="3">
    <source>
        <dbReference type="Proteomes" id="UP001238969"/>
    </source>
</evidence>
<dbReference type="EMBL" id="JASOGJ010000004">
    <property type="protein sequence ID" value="MDK6695666.1"/>
    <property type="molecule type" value="Genomic_DNA"/>
</dbReference>
<evidence type="ECO:0000313" key="4">
    <source>
        <dbReference type="Proteomes" id="UP001240561"/>
    </source>
</evidence>
<organism evidence="1 4">
    <name type="scientific">Gardnerella vaginalis</name>
    <dbReference type="NCBI Taxonomy" id="2702"/>
    <lineage>
        <taxon>Bacteria</taxon>
        <taxon>Bacillati</taxon>
        <taxon>Actinomycetota</taxon>
        <taxon>Actinomycetes</taxon>
        <taxon>Bifidobacteriales</taxon>
        <taxon>Bifidobacteriaceae</taxon>
        <taxon>Gardnerella</taxon>
    </lineage>
</organism>
<evidence type="ECO:0000313" key="2">
    <source>
        <dbReference type="EMBL" id="MDK6861785.1"/>
    </source>
</evidence>
<reference evidence="3 4" key="1">
    <citation type="submission" date="2023-05" db="EMBL/GenBank/DDBJ databases">
        <title>Cataloging the Phylogenetic Diversity of Human Bladder Bacteria.</title>
        <authorList>
            <person name="Du J."/>
        </authorList>
    </citation>
    <scope>NUCLEOTIDE SEQUENCE [LARGE SCALE GENOMIC DNA]</scope>
    <source>
        <strain evidence="2 3">UMB6972</strain>
        <strain evidence="1 4">UMB9230</strain>
    </source>
</reference>